<dbReference type="PATRIC" id="fig|451644.5.peg.7043"/>
<evidence type="ECO:0000313" key="2">
    <source>
        <dbReference type="Proteomes" id="UP000037594"/>
    </source>
</evidence>
<gene>
    <name evidence="1" type="ORF">ACT17_34250</name>
</gene>
<protein>
    <submittedName>
        <fullName evidence="1">Uncharacterized protein</fullName>
    </submittedName>
</protein>
<dbReference type="EMBL" id="LFOD01000085">
    <property type="protein sequence ID" value="KMV13616.1"/>
    <property type="molecule type" value="Genomic_DNA"/>
</dbReference>
<dbReference type="Proteomes" id="UP000037594">
    <property type="component" value="Unassembled WGS sequence"/>
</dbReference>
<sequence length="63" mass="6976">MSKFATFTPPDSDAGATQVAGQVEVLRELDRDEVMGSVRMFEVRSVLTGATSHAFIDELKWED</sequence>
<name>A0A0J8TVX8_9MYCO</name>
<reference evidence="1 2" key="1">
    <citation type="submission" date="2015-06" db="EMBL/GenBank/DDBJ databases">
        <title>Genome sequence of Mycobacterium conceptionense strain MLE.</title>
        <authorList>
            <person name="Greninger A.L."/>
            <person name="Cunningham G."/>
            <person name="Chiu C.Y."/>
            <person name="Miller S."/>
        </authorList>
    </citation>
    <scope>NUCLEOTIDE SEQUENCE [LARGE SCALE GENOMIC DNA]</scope>
    <source>
        <strain evidence="1 2">MLE</strain>
    </source>
</reference>
<proteinExistence type="predicted"/>
<organism evidence="1 2">
    <name type="scientific">Mycolicibacterium conceptionense</name>
    <dbReference type="NCBI Taxonomy" id="451644"/>
    <lineage>
        <taxon>Bacteria</taxon>
        <taxon>Bacillati</taxon>
        <taxon>Actinomycetota</taxon>
        <taxon>Actinomycetes</taxon>
        <taxon>Mycobacteriales</taxon>
        <taxon>Mycobacteriaceae</taxon>
        <taxon>Mycolicibacterium</taxon>
    </lineage>
</organism>
<evidence type="ECO:0000313" key="1">
    <source>
        <dbReference type="EMBL" id="KMV13616.1"/>
    </source>
</evidence>
<dbReference type="OrthoDB" id="9936991at2"/>
<comment type="caution">
    <text evidence="1">The sequence shown here is derived from an EMBL/GenBank/DDBJ whole genome shotgun (WGS) entry which is preliminary data.</text>
</comment>
<dbReference type="RefSeq" id="WP_048896607.1">
    <property type="nucleotide sequence ID" value="NZ_LFOD01000085.1"/>
</dbReference>
<dbReference type="AlphaFoldDB" id="A0A0J8TVX8"/>
<accession>A0A0J8TVX8</accession>